<keyword evidence="7" id="KW-1185">Reference proteome</keyword>
<reference evidence="6 7" key="1">
    <citation type="submission" date="2023-08" db="EMBL/GenBank/DDBJ databases">
        <title>Black Yeasts Isolated from many extreme environments.</title>
        <authorList>
            <person name="Coleine C."/>
            <person name="Stajich J.E."/>
            <person name="Selbmann L."/>
        </authorList>
    </citation>
    <scope>NUCLEOTIDE SEQUENCE [LARGE SCALE GENOMIC DNA]</scope>
    <source>
        <strain evidence="6 7">CCFEE 5935</strain>
    </source>
</reference>
<proteinExistence type="predicted"/>
<feature type="compositionally biased region" description="Polar residues" evidence="4">
    <location>
        <begin position="37"/>
        <end position="54"/>
    </location>
</feature>
<comment type="caution">
    <text evidence="6">The sequence shown here is derived from an EMBL/GenBank/DDBJ whole genome shotgun (WGS) entry which is preliminary data.</text>
</comment>
<accession>A0AAV9PP02</accession>
<dbReference type="InterPro" id="IPR036388">
    <property type="entry name" value="WH-like_DNA-bd_sf"/>
</dbReference>
<dbReference type="InterPro" id="IPR001077">
    <property type="entry name" value="COMT_C"/>
</dbReference>
<dbReference type="Gene3D" id="1.10.10.10">
    <property type="entry name" value="Winged helix-like DNA-binding domain superfamily/Winged helix DNA-binding domain"/>
    <property type="match status" value="1"/>
</dbReference>
<evidence type="ECO:0000256" key="2">
    <source>
        <dbReference type="ARBA" id="ARBA00022679"/>
    </source>
</evidence>
<evidence type="ECO:0000313" key="6">
    <source>
        <dbReference type="EMBL" id="KAK5175023.1"/>
    </source>
</evidence>
<dbReference type="InterPro" id="IPR016461">
    <property type="entry name" value="COMT-like"/>
</dbReference>
<gene>
    <name evidence="6" type="ORF">LTR77_000159</name>
</gene>
<feature type="compositionally biased region" description="Low complexity" evidence="4">
    <location>
        <begin position="25"/>
        <end position="36"/>
    </location>
</feature>
<dbReference type="PANTHER" id="PTHR43712">
    <property type="entry name" value="PUTATIVE (AFU_ORTHOLOGUE AFUA_4G14580)-RELATED"/>
    <property type="match status" value="1"/>
</dbReference>
<keyword evidence="1" id="KW-0489">Methyltransferase</keyword>
<dbReference type="AlphaFoldDB" id="A0AAV9PP02"/>
<evidence type="ECO:0000259" key="5">
    <source>
        <dbReference type="Pfam" id="PF00891"/>
    </source>
</evidence>
<evidence type="ECO:0000256" key="1">
    <source>
        <dbReference type="ARBA" id="ARBA00022603"/>
    </source>
</evidence>
<dbReference type="PANTHER" id="PTHR43712:SF17">
    <property type="entry name" value="O-METHYLTRANSFERASE"/>
    <property type="match status" value="1"/>
</dbReference>
<keyword evidence="3" id="KW-0949">S-adenosyl-L-methionine</keyword>
<dbReference type="PROSITE" id="PS51683">
    <property type="entry name" value="SAM_OMT_II"/>
    <property type="match status" value="1"/>
</dbReference>
<evidence type="ECO:0000256" key="4">
    <source>
        <dbReference type="SAM" id="MobiDB-lite"/>
    </source>
</evidence>
<organism evidence="6 7">
    <name type="scientific">Saxophila tyrrhenica</name>
    <dbReference type="NCBI Taxonomy" id="1690608"/>
    <lineage>
        <taxon>Eukaryota</taxon>
        <taxon>Fungi</taxon>
        <taxon>Dikarya</taxon>
        <taxon>Ascomycota</taxon>
        <taxon>Pezizomycotina</taxon>
        <taxon>Dothideomycetes</taxon>
        <taxon>Dothideomycetidae</taxon>
        <taxon>Mycosphaerellales</taxon>
        <taxon>Extremaceae</taxon>
        <taxon>Saxophila</taxon>
    </lineage>
</organism>
<sequence>MAAPAIVAQSAHDERPMLGAEEGMQQTPDPSSQQQDAVESSTQDLSIPMSTAISPNDDPAVPSLLASIAALGDRYTTSHDNASRLELLAHGRSLVRALETPRETMIKHCWAQPSAFMCLTLGVDTALFHHLSRDPARPKTVAELAEATGVEAVLLARTMRHLASMGYISETAADEYLPTNFSLSLTIPIIGDGYPVTADCNVSLLRFPAYARKIGYREPNEAVGAYQYAMPTEESFFAYQASHPPLLQQFNRHMGGYRQGRPSWMDSGFFPVQDRLVKGAQTGKDDVLLVDVGGSLGHDIDEFARKYPDSPGRLVLEDLPAVVEQIKPGQIDARVEPVSCDFFAENPVKGARAYYMHSVLHDWPDAQSLAILSRIKEAMRPGYSKLLINENCIPDVGAHWESTALDMQMLSLVSARERTETQWRQLIEEKAGLSVVKVWSVGNGVESLIECELP</sequence>
<evidence type="ECO:0000256" key="3">
    <source>
        <dbReference type="ARBA" id="ARBA00022691"/>
    </source>
</evidence>
<feature type="region of interest" description="Disordered" evidence="4">
    <location>
        <begin position="1"/>
        <end position="58"/>
    </location>
</feature>
<dbReference type="SUPFAM" id="SSF46785">
    <property type="entry name" value="Winged helix' DNA-binding domain"/>
    <property type="match status" value="1"/>
</dbReference>
<keyword evidence="2" id="KW-0808">Transferase</keyword>
<name>A0AAV9PP02_9PEZI</name>
<dbReference type="GeneID" id="89921511"/>
<dbReference type="Proteomes" id="UP001337655">
    <property type="component" value="Unassembled WGS sequence"/>
</dbReference>
<dbReference type="SUPFAM" id="SSF53335">
    <property type="entry name" value="S-adenosyl-L-methionine-dependent methyltransferases"/>
    <property type="match status" value="1"/>
</dbReference>
<dbReference type="InterPro" id="IPR029063">
    <property type="entry name" value="SAM-dependent_MTases_sf"/>
</dbReference>
<dbReference type="Gene3D" id="3.40.50.150">
    <property type="entry name" value="Vaccinia Virus protein VP39"/>
    <property type="match status" value="1"/>
</dbReference>
<dbReference type="GO" id="GO:0008171">
    <property type="term" value="F:O-methyltransferase activity"/>
    <property type="evidence" value="ECO:0007669"/>
    <property type="project" value="InterPro"/>
</dbReference>
<protein>
    <recommendedName>
        <fullName evidence="5">O-methyltransferase C-terminal domain-containing protein</fullName>
    </recommendedName>
</protein>
<feature type="domain" description="O-methyltransferase C-terminal" evidence="5">
    <location>
        <begin position="288"/>
        <end position="429"/>
    </location>
</feature>
<evidence type="ECO:0000313" key="7">
    <source>
        <dbReference type="Proteomes" id="UP001337655"/>
    </source>
</evidence>
<dbReference type="EMBL" id="JAVRRT010000001">
    <property type="protein sequence ID" value="KAK5175023.1"/>
    <property type="molecule type" value="Genomic_DNA"/>
</dbReference>
<dbReference type="RefSeq" id="XP_064663661.1">
    <property type="nucleotide sequence ID" value="XM_064797427.1"/>
</dbReference>
<dbReference type="InterPro" id="IPR036390">
    <property type="entry name" value="WH_DNA-bd_sf"/>
</dbReference>
<dbReference type="GO" id="GO:0032259">
    <property type="term" value="P:methylation"/>
    <property type="evidence" value="ECO:0007669"/>
    <property type="project" value="UniProtKB-KW"/>
</dbReference>
<dbReference type="Pfam" id="PF00891">
    <property type="entry name" value="Methyltransf_2"/>
    <property type="match status" value="1"/>
</dbReference>